<dbReference type="Proteomes" id="UP001596422">
    <property type="component" value="Unassembled WGS sequence"/>
</dbReference>
<reference evidence="4" key="1">
    <citation type="journal article" date="2019" name="Int. J. Syst. Evol. Microbiol.">
        <title>The Global Catalogue of Microorganisms (GCM) 10K type strain sequencing project: providing services to taxonomists for standard genome sequencing and annotation.</title>
        <authorList>
            <consortium name="The Broad Institute Genomics Platform"/>
            <consortium name="The Broad Institute Genome Sequencing Center for Infectious Disease"/>
            <person name="Wu L."/>
            <person name="Ma J."/>
        </authorList>
    </citation>
    <scope>NUCLEOTIDE SEQUENCE [LARGE SCALE GENOMIC DNA]</scope>
    <source>
        <strain evidence="4">NBRC 111756</strain>
    </source>
</reference>
<evidence type="ECO:0000256" key="2">
    <source>
        <dbReference type="SAM" id="SignalP"/>
    </source>
</evidence>
<accession>A0ABW2A7J0</accession>
<name>A0ABW2A7J0_9GAMM</name>
<keyword evidence="2" id="KW-0732">Signal</keyword>
<evidence type="ECO:0000313" key="3">
    <source>
        <dbReference type="EMBL" id="MFC6673520.1"/>
    </source>
</evidence>
<dbReference type="EMBL" id="JBHSWE010000001">
    <property type="protein sequence ID" value="MFC6673520.1"/>
    <property type="molecule type" value="Genomic_DNA"/>
</dbReference>
<keyword evidence="4" id="KW-1185">Reference proteome</keyword>
<sequence length="137" mass="14567">MKAPLRTLLGLLLMIIVSVQPMAALNAAEQSDQAIWQHWQFHLEHDSHDHDGAADPAHHAHGLEDQLHADACHGGHSLLLVEFHLTGREQLPSAPVIRPLPAHQAPDLSVDTPSDSLSGLSTPNGNSCGAGIGTATR</sequence>
<feature type="region of interest" description="Disordered" evidence="1">
    <location>
        <begin position="95"/>
        <end position="137"/>
    </location>
</feature>
<dbReference type="RefSeq" id="WP_379911964.1">
    <property type="nucleotide sequence ID" value="NZ_JBHSWE010000001.1"/>
</dbReference>
<evidence type="ECO:0000313" key="4">
    <source>
        <dbReference type="Proteomes" id="UP001596422"/>
    </source>
</evidence>
<protein>
    <recommendedName>
        <fullName evidence="5">Cobalt transporter</fullName>
    </recommendedName>
</protein>
<feature type="chain" id="PRO_5047343650" description="Cobalt transporter" evidence="2">
    <location>
        <begin position="24"/>
        <end position="137"/>
    </location>
</feature>
<organism evidence="3 4">
    <name type="scientific">Marinobacterium aestuariivivens</name>
    <dbReference type="NCBI Taxonomy" id="1698799"/>
    <lineage>
        <taxon>Bacteria</taxon>
        <taxon>Pseudomonadati</taxon>
        <taxon>Pseudomonadota</taxon>
        <taxon>Gammaproteobacteria</taxon>
        <taxon>Oceanospirillales</taxon>
        <taxon>Oceanospirillaceae</taxon>
        <taxon>Marinobacterium</taxon>
    </lineage>
</organism>
<feature type="signal peptide" evidence="2">
    <location>
        <begin position="1"/>
        <end position="23"/>
    </location>
</feature>
<feature type="compositionally biased region" description="Polar residues" evidence="1">
    <location>
        <begin position="111"/>
        <end position="127"/>
    </location>
</feature>
<evidence type="ECO:0000256" key="1">
    <source>
        <dbReference type="SAM" id="MobiDB-lite"/>
    </source>
</evidence>
<evidence type="ECO:0008006" key="5">
    <source>
        <dbReference type="Google" id="ProtNLM"/>
    </source>
</evidence>
<feature type="compositionally biased region" description="Gly residues" evidence="1">
    <location>
        <begin position="128"/>
        <end position="137"/>
    </location>
</feature>
<proteinExistence type="predicted"/>
<comment type="caution">
    <text evidence="3">The sequence shown here is derived from an EMBL/GenBank/DDBJ whole genome shotgun (WGS) entry which is preliminary data.</text>
</comment>
<gene>
    <name evidence="3" type="ORF">ACFQDL_28095</name>
</gene>